<evidence type="ECO:0000313" key="4">
    <source>
        <dbReference type="EMBL" id="KAK3921997.1"/>
    </source>
</evidence>
<dbReference type="GO" id="GO:0008237">
    <property type="term" value="F:metallopeptidase activity"/>
    <property type="evidence" value="ECO:0007669"/>
    <property type="project" value="UniProtKB-KW"/>
</dbReference>
<accession>A0AAE1LL24</accession>
<keyword evidence="4" id="KW-0482">Metalloprotease</keyword>
<reference evidence="4" key="2">
    <citation type="journal article" date="2023" name="BMC Genomics">
        <title>Pest status, molecular evolution, and epigenetic factors derived from the genome assembly of Frankliniella fusca, a thysanopteran phytovirus vector.</title>
        <authorList>
            <person name="Catto M.A."/>
            <person name="Labadie P.E."/>
            <person name="Jacobson A.L."/>
            <person name="Kennedy G.G."/>
            <person name="Srinivasan R."/>
            <person name="Hunt B.G."/>
        </authorList>
    </citation>
    <scope>NUCLEOTIDE SEQUENCE</scope>
    <source>
        <strain evidence="4">PL_HMW_Pooled</strain>
    </source>
</reference>
<dbReference type="InterPro" id="IPR000742">
    <property type="entry name" value="EGF"/>
</dbReference>
<comment type="caution">
    <text evidence="4">The sequence shown here is derived from an EMBL/GenBank/DDBJ whole genome shotgun (WGS) entry which is preliminary data.</text>
</comment>
<organism evidence="4 5">
    <name type="scientific">Frankliniella fusca</name>
    <dbReference type="NCBI Taxonomy" id="407009"/>
    <lineage>
        <taxon>Eukaryota</taxon>
        <taxon>Metazoa</taxon>
        <taxon>Ecdysozoa</taxon>
        <taxon>Arthropoda</taxon>
        <taxon>Hexapoda</taxon>
        <taxon>Insecta</taxon>
        <taxon>Pterygota</taxon>
        <taxon>Neoptera</taxon>
        <taxon>Paraneoptera</taxon>
        <taxon>Thysanoptera</taxon>
        <taxon>Terebrantia</taxon>
        <taxon>Thripoidea</taxon>
        <taxon>Thripidae</taxon>
        <taxon>Frankliniella</taxon>
    </lineage>
</organism>
<name>A0AAE1LL24_9NEOP</name>
<evidence type="ECO:0000256" key="1">
    <source>
        <dbReference type="SAM" id="MobiDB-lite"/>
    </source>
</evidence>
<feature type="non-terminal residue" evidence="4">
    <location>
        <position position="1"/>
    </location>
</feature>
<dbReference type="EMBL" id="JAHWGI010001057">
    <property type="protein sequence ID" value="KAK3921997.1"/>
    <property type="molecule type" value="Genomic_DNA"/>
</dbReference>
<evidence type="ECO:0000259" key="2">
    <source>
        <dbReference type="PROSITE" id="PS00022"/>
    </source>
</evidence>
<dbReference type="PROSITE" id="PS00022">
    <property type="entry name" value="EGF_1"/>
    <property type="match status" value="1"/>
</dbReference>
<keyword evidence="4" id="KW-0645">Protease</keyword>
<dbReference type="PROSITE" id="PS01186">
    <property type="entry name" value="EGF_2"/>
    <property type="match status" value="1"/>
</dbReference>
<proteinExistence type="predicted"/>
<gene>
    <name evidence="4" type="ORF">KUF71_011173</name>
</gene>
<keyword evidence="5" id="KW-1185">Reference proteome</keyword>
<feature type="compositionally biased region" description="Basic and acidic residues" evidence="1">
    <location>
        <begin position="282"/>
        <end position="292"/>
    </location>
</feature>
<feature type="region of interest" description="Disordered" evidence="1">
    <location>
        <begin position="265"/>
        <end position="298"/>
    </location>
</feature>
<dbReference type="AlphaFoldDB" id="A0AAE1LL24"/>
<evidence type="ECO:0000313" key="5">
    <source>
        <dbReference type="Proteomes" id="UP001219518"/>
    </source>
</evidence>
<evidence type="ECO:0000259" key="3">
    <source>
        <dbReference type="PROSITE" id="PS01186"/>
    </source>
</evidence>
<feature type="compositionally biased region" description="Basic residues" evidence="1">
    <location>
        <begin position="267"/>
        <end position="281"/>
    </location>
</feature>
<reference evidence="4" key="1">
    <citation type="submission" date="2021-07" db="EMBL/GenBank/DDBJ databases">
        <authorList>
            <person name="Catto M.A."/>
            <person name="Jacobson A."/>
            <person name="Kennedy G."/>
            <person name="Labadie P."/>
            <person name="Hunt B.G."/>
            <person name="Srinivasan R."/>
        </authorList>
    </citation>
    <scope>NUCLEOTIDE SEQUENCE</scope>
    <source>
        <strain evidence="4">PL_HMW_Pooled</strain>
        <tissue evidence="4">Head</tissue>
    </source>
</reference>
<protein>
    <submittedName>
        <fullName evidence="4">Zinc metalloproteinase nas-17</fullName>
    </submittedName>
</protein>
<keyword evidence="4" id="KW-0378">Hydrolase</keyword>
<feature type="domain" description="EGF-like" evidence="2 3">
    <location>
        <begin position="317"/>
        <end position="328"/>
    </location>
</feature>
<dbReference type="CDD" id="cd00054">
    <property type="entry name" value="EGF_CA"/>
    <property type="match status" value="1"/>
</dbReference>
<dbReference type="Proteomes" id="UP001219518">
    <property type="component" value="Unassembled WGS sequence"/>
</dbReference>
<sequence>REWVSVDESSPLASPTLPPVAAGAKACLELEYLAPRTDRPLTLGASGILGEVTVGTLPLDRLASWRRQTVLASVPEQQDGWSLQVRAAPGVRLRWLARCALGKYRWASVPEQQDGWSLQVRAAPGVRLRWLARRALGKYRWASVPEQQDGWSLQVRAAPGVRLRWLARRALGKYRWASVPEQQDGWSLQVQCAQGKYRWASVPEQQDGWSLQVRAAPGVRLRGLARCALGKYRWASVPEQQDAWSLQVQCAQDKSDTIVLATPAATARRKRQNRKQRKPGRRDHVDLAGERDRRRKYRQTGACERGGYRNASSDGGCVCPPGFAGDVCEQGESGQEASSTP</sequence>